<accession>A0A9E2W6W3</accession>
<gene>
    <name evidence="1" type="ORF">KTO63_25270</name>
</gene>
<sequence>MPYFDFHLHATLKTLFSQDSSKTSPWDKFDVKAIPWVLKWCSEFEYILTSQSNLTQLIKNNCNLVCVAAYAPERAITADPFLNKQAKGTLSRYLNPNQLDFLNGVNGANPNPYQVVKEDILKVLLDPARFNVQDKKVVVLQKGVAYNQDDHTTLYVVFTVEGAHTLANSYEKNKVFANDVIDNLNDFTSVLNFPVISVNLTHMEQYPFANHAYGILFVSNDAFKPQGKEITPEGIKIVTACYKKNVMIDLKHMSVGARRFLIEQLRTSPDFAAINQPLICTHAGFTGLSFKDIPDYLEYKEENNTGYGYVLWYKPKVYQSTTWTSFNPSSINLYDEEILAILQSGGMIGISLDKRILGFTEAIDRADALMDLSYEEEYISKQEKQYFLTKGTTGQKMTEDYCITNQEILEGGTVNPDASFYHLCHFMSHILHLIKVATNGGYDPVKALTQVCIGSDFDGLINPIWCCPTVESMDSFKKFFIDQFPFFARANKDIVALPTGFDVRDFANKLFFENGRDFVMKRLALLFP</sequence>
<evidence type="ECO:0000313" key="1">
    <source>
        <dbReference type="EMBL" id="MBV4360499.1"/>
    </source>
</evidence>
<keyword evidence="2" id="KW-1185">Reference proteome</keyword>
<dbReference type="EMBL" id="JAHSPG010000018">
    <property type="protein sequence ID" value="MBV4360499.1"/>
    <property type="molecule type" value="Genomic_DNA"/>
</dbReference>
<evidence type="ECO:0000313" key="2">
    <source>
        <dbReference type="Proteomes" id="UP000812270"/>
    </source>
</evidence>
<reference evidence="1" key="1">
    <citation type="submission" date="2021-06" db="EMBL/GenBank/DDBJ databases">
        <authorList>
            <person name="Huq M.A."/>
        </authorList>
    </citation>
    <scope>NUCLEOTIDE SEQUENCE</scope>
    <source>
        <strain evidence="1">MAH-26</strain>
    </source>
</reference>
<dbReference type="AlphaFoldDB" id="A0A9E2W6W3"/>
<organism evidence="1 2">
    <name type="scientific">Pinibacter aurantiacus</name>
    <dbReference type="NCBI Taxonomy" id="2851599"/>
    <lineage>
        <taxon>Bacteria</taxon>
        <taxon>Pseudomonadati</taxon>
        <taxon>Bacteroidota</taxon>
        <taxon>Chitinophagia</taxon>
        <taxon>Chitinophagales</taxon>
        <taxon>Chitinophagaceae</taxon>
        <taxon>Pinibacter</taxon>
    </lineage>
</organism>
<comment type="caution">
    <text evidence="1">The sequence shown here is derived from an EMBL/GenBank/DDBJ whole genome shotgun (WGS) entry which is preliminary data.</text>
</comment>
<name>A0A9E2W6W3_9BACT</name>
<proteinExistence type="predicted"/>
<protein>
    <recommendedName>
        <fullName evidence="3">Peptidase M19</fullName>
    </recommendedName>
</protein>
<evidence type="ECO:0008006" key="3">
    <source>
        <dbReference type="Google" id="ProtNLM"/>
    </source>
</evidence>
<dbReference type="Proteomes" id="UP000812270">
    <property type="component" value="Unassembled WGS sequence"/>
</dbReference>
<dbReference type="RefSeq" id="WP_217794937.1">
    <property type="nucleotide sequence ID" value="NZ_JAHSPG010000018.1"/>
</dbReference>